<reference evidence="1 2" key="1">
    <citation type="submission" date="2021-03" db="EMBL/GenBank/DDBJ databases">
        <title>Fibrella sp. HMF5036 genome sequencing and assembly.</title>
        <authorList>
            <person name="Kang H."/>
            <person name="Kim H."/>
            <person name="Bae S."/>
            <person name="Joh K."/>
        </authorList>
    </citation>
    <scope>NUCLEOTIDE SEQUENCE [LARGE SCALE GENOMIC DNA]</scope>
    <source>
        <strain evidence="1 2">HMF5036</strain>
    </source>
</reference>
<keyword evidence="2" id="KW-1185">Reference proteome</keyword>
<accession>A0A939G3B4</accession>
<dbReference type="AlphaFoldDB" id="A0A939G3B4"/>
<dbReference type="EMBL" id="JAFMYU010000001">
    <property type="protein sequence ID" value="MBO0929670.1"/>
    <property type="molecule type" value="Genomic_DNA"/>
</dbReference>
<comment type="caution">
    <text evidence="1">The sequence shown here is derived from an EMBL/GenBank/DDBJ whole genome shotgun (WGS) entry which is preliminary data.</text>
</comment>
<gene>
    <name evidence="1" type="ORF">J2I48_01625</name>
</gene>
<sequence>MRYIKDLPHPQIKISLYSWNSKYIVKIEAGPYEQTYKIGEFDVTGPDEVEAMLSETFIASVLTRFQEMDRDWSGAIAAVSDEW</sequence>
<dbReference type="RefSeq" id="WP_207333627.1">
    <property type="nucleotide sequence ID" value="NZ_JAFMYU010000001.1"/>
</dbReference>
<name>A0A939G3B4_9BACT</name>
<organism evidence="1 2">
    <name type="scientific">Fibrella aquatilis</name>
    <dbReference type="NCBI Taxonomy" id="2817059"/>
    <lineage>
        <taxon>Bacteria</taxon>
        <taxon>Pseudomonadati</taxon>
        <taxon>Bacteroidota</taxon>
        <taxon>Cytophagia</taxon>
        <taxon>Cytophagales</taxon>
        <taxon>Spirosomataceae</taxon>
        <taxon>Fibrella</taxon>
    </lineage>
</organism>
<dbReference type="Proteomes" id="UP000664795">
    <property type="component" value="Unassembled WGS sequence"/>
</dbReference>
<evidence type="ECO:0000313" key="1">
    <source>
        <dbReference type="EMBL" id="MBO0929670.1"/>
    </source>
</evidence>
<evidence type="ECO:0000313" key="2">
    <source>
        <dbReference type="Proteomes" id="UP000664795"/>
    </source>
</evidence>
<protein>
    <submittedName>
        <fullName evidence="1">Uncharacterized protein</fullName>
    </submittedName>
</protein>
<proteinExistence type="predicted"/>